<proteinExistence type="predicted"/>
<accession>A0A024RVZ5</accession>
<reference evidence="2" key="1">
    <citation type="journal article" date="2013" name="Ind. Biotechnol.">
        <title>Comparative genomics analysis of Trichoderma reesei strains.</title>
        <authorList>
            <person name="Koike H."/>
            <person name="Aerts A."/>
            <person name="LaButti K."/>
            <person name="Grigoriev I.V."/>
            <person name="Baker S.E."/>
        </authorList>
    </citation>
    <scope>NUCLEOTIDE SEQUENCE [LARGE SCALE GENOMIC DNA]</scope>
    <source>
        <strain evidence="2">ATCC 56765 / BCRC 32924 / NRRL 11460 / Rut C-30</strain>
    </source>
</reference>
<evidence type="ECO:0000313" key="2">
    <source>
        <dbReference type="Proteomes" id="UP000024376"/>
    </source>
</evidence>
<dbReference type="HOGENOM" id="CLU_3088977_0_0_1"/>
<organism evidence="1 2">
    <name type="scientific">Hypocrea jecorina (strain ATCC 56765 / BCRC 32924 / NRRL 11460 / Rut C-30)</name>
    <name type="common">Trichoderma reesei</name>
    <dbReference type="NCBI Taxonomy" id="1344414"/>
    <lineage>
        <taxon>Eukaryota</taxon>
        <taxon>Fungi</taxon>
        <taxon>Dikarya</taxon>
        <taxon>Ascomycota</taxon>
        <taxon>Pezizomycotina</taxon>
        <taxon>Sordariomycetes</taxon>
        <taxon>Hypocreomycetidae</taxon>
        <taxon>Hypocreales</taxon>
        <taxon>Hypocreaceae</taxon>
        <taxon>Trichoderma</taxon>
    </lineage>
</organism>
<name>A0A024RVZ5_HYPJR</name>
<dbReference type="KEGG" id="trr:M419DRAFT_125293"/>
<dbReference type="EMBL" id="KI911174">
    <property type="protein sequence ID" value="ETR97243.1"/>
    <property type="molecule type" value="Genomic_DNA"/>
</dbReference>
<gene>
    <name evidence="1" type="ORF">M419DRAFT_125293</name>
</gene>
<dbReference type="AlphaFoldDB" id="A0A024RVZ5"/>
<dbReference type="Proteomes" id="UP000024376">
    <property type="component" value="Unassembled WGS sequence"/>
</dbReference>
<evidence type="ECO:0000313" key="1">
    <source>
        <dbReference type="EMBL" id="ETR97243.1"/>
    </source>
</evidence>
<sequence length="52" mass="5923">MPRYRPTSDATQSSLPHDDYPLVPPFVTNCSDLASQLGPKTLFHPKNRSKFY</sequence>
<protein>
    <submittedName>
        <fullName evidence="1">Uncharacterized protein</fullName>
    </submittedName>
</protein>